<evidence type="ECO:0000259" key="1">
    <source>
        <dbReference type="Pfam" id="PF12937"/>
    </source>
</evidence>
<accession>A0AA39PW70</accession>
<evidence type="ECO:0000313" key="3">
    <source>
        <dbReference type="Proteomes" id="UP001175228"/>
    </source>
</evidence>
<dbReference type="InterPro" id="IPR001810">
    <property type="entry name" value="F-box_dom"/>
</dbReference>
<sequence>MAYIPTKKSDFDARLAPLLPDYSHAPPNAQITKLLQMNALPTPIERKSLEAALSEAPDRIAELDSLILSTTSLLRYLTNDRNQALENQANAKKILSPSRRLPTELLTDIFIRCSSLRDRSDSPLDPSAFPWTLSHVCRKWREVAIATPELWSSIHLNFEDDPFLNGSRKREAAFMLGIILDRARPHDLDISIYSDNDISTHPAGAVLLPSARYWETLDVMGNLEFLSPCRGFFDRLETAEVMWGGDHGESEAIDTFAVAPRLRSFHKLWDLPFLLPDNLVEFEDSIPFNENTCIILRRLVSIQTVSLWCSWYSSESPRIRLPRVSQLELTMEGQDAAPVSLTYNHFDLPSLTHLKVVFFSLEPMVPQPVPQPMHSSTVTRLTLTWSLLQPHKFSAVDIEQDLSSYNTLRNLHCLTIKDCPDISPFLHALSIRSGKNVIFPKMSKLDIIWGWHAGLFEDALDMDILVELIQSRRDQGALREFRLTWQLGLVNDDADTRRRWQQLSAPGGGIQISASIKGLEAN</sequence>
<keyword evidence="3" id="KW-1185">Reference proteome</keyword>
<protein>
    <recommendedName>
        <fullName evidence="1">F-box domain-containing protein</fullName>
    </recommendedName>
</protein>
<dbReference type="Proteomes" id="UP001175228">
    <property type="component" value="Unassembled WGS sequence"/>
</dbReference>
<dbReference type="Gene3D" id="1.20.1280.50">
    <property type="match status" value="1"/>
</dbReference>
<feature type="domain" description="F-box" evidence="1">
    <location>
        <begin position="100"/>
        <end position="156"/>
    </location>
</feature>
<evidence type="ECO:0000313" key="2">
    <source>
        <dbReference type="EMBL" id="KAK0491703.1"/>
    </source>
</evidence>
<proteinExistence type="predicted"/>
<dbReference type="EMBL" id="JAUEPU010000033">
    <property type="protein sequence ID" value="KAK0491703.1"/>
    <property type="molecule type" value="Genomic_DNA"/>
</dbReference>
<comment type="caution">
    <text evidence="2">The sequence shown here is derived from an EMBL/GenBank/DDBJ whole genome shotgun (WGS) entry which is preliminary data.</text>
</comment>
<gene>
    <name evidence="2" type="ORF">EDD18DRAFT_1334584</name>
</gene>
<dbReference type="Pfam" id="PF12937">
    <property type="entry name" value="F-box-like"/>
    <property type="match status" value="1"/>
</dbReference>
<name>A0AA39PW70_9AGAR</name>
<organism evidence="2 3">
    <name type="scientific">Armillaria luteobubalina</name>
    <dbReference type="NCBI Taxonomy" id="153913"/>
    <lineage>
        <taxon>Eukaryota</taxon>
        <taxon>Fungi</taxon>
        <taxon>Dikarya</taxon>
        <taxon>Basidiomycota</taxon>
        <taxon>Agaricomycotina</taxon>
        <taxon>Agaricomycetes</taxon>
        <taxon>Agaricomycetidae</taxon>
        <taxon>Agaricales</taxon>
        <taxon>Marasmiineae</taxon>
        <taxon>Physalacriaceae</taxon>
        <taxon>Armillaria</taxon>
    </lineage>
</organism>
<reference evidence="2" key="1">
    <citation type="submission" date="2023-06" db="EMBL/GenBank/DDBJ databases">
        <authorList>
            <consortium name="Lawrence Berkeley National Laboratory"/>
            <person name="Ahrendt S."/>
            <person name="Sahu N."/>
            <person name="Indic B."/>
            <person name="Wong-Bajracharya J."/>
            <person name="Merenyi Z."/>
            <person name="Ke H.-M."/>
            <person name="Monk M."/>
            <person name="Kocsube S."/>
            <person name="Drula E."/>
            <person name="Lipzen A."/>
            <person name="Balint B."/>
            <person name="Henrissat B."/>
            <person name="Andreopoulos B."/>
            <person name="Martin F.M."/>
            <person name="Harder C.B."/>
            <person name="Rigling D."/>
            <person name="Ford K.L."/>
            <person name="Foster G.D."/>
            <person name="Pangilinan J."/>
            <person name="Papanicolaou A."/>
            <person name="Barry K."/>
            <person name="LaButti K."/>
            <person name="Viragh M."/>
            <person name="Koriabine M."/>
            <person name="Yan M."/>
            <person name="Riley R."/>
            <person name="Champramary S."/>
            <person name="Plett K.L."/>
            <person name="Tsai I.J."/>
            <person name="Slot J."/>
            <person name="Sipos G."/>
            <person name="Plett J."/>
            <person name="Nagy L.G."/>
            <person name="Grigoriev I.V."/>
        </authorList>
    </citation>
    <scope>NUCLEOTIDE SEQUENCE</scope>
    <source>
        <strain evidence="2">HWK02</strain>
    </source>
</reference>
<dbReference type="AlphaFoldDB" id="A0AA39PW70"/>